<feature type="transmembrane region" description="Helical" evidence="2">
    <location>
        <begin position="423"/>
        <end position="451"/>
    </location>
</feature>
<dbReference type="PANTHER" id="PTHR33868:SF2">
    <property type="entry name" value="EXPRESSED PROTEIN"/>
    <property type="match status" value="1"/>
</dbReference>
<reference evidence="3" key="1">
    <citation type="submission" date="2022-02" db="EMBL/GenBank/DDBJ databases">
        <authorList>
            <person name="Henning P.M."/>
            <person name="McCubbin A.G."/>
            <person name="Shore J.S."/>
        </authorList>
    </citation>
    <scope>NUCLEOTIDE SEQUENCE</scope>
    <source>
        <strain evidence="3">F60SS</strain>
        <tissue evidence="3">Leaves</tissue>
    </source>
</reference>
<dbReference type="AlphaFoldDB" id="A0A9Q0F2B6"/>
<name>A0A9Q0F2B6_9ROSI</name>
<protein>
    <submittedName>
        <fullName evidence="3">Uncharacterized protein</fullName>
    </submittedName>
</protein>
<keyword evidence="2" id="KW-0472">Membrane</keyword>
<evidence type="ECO:0000313" key="3">
    <source>
        <dbReference type="EMBL" id="KAJ4823624.1"/>
    </source>
</evidence>
<dbReference type="OrthoDB" id="1920951at2759"/>
<feature type="region of interest" description="Disordered" evidence="1">
    <location>
        <begin position="35"/>
        <end position="66"/>
    </location>
</feature>
<proteinExistence type="predicted"/>
<organism evidence="3 4">
    <name type="scientific">Turnera subulata</name>
    <dbReference type="NCBI Taxonomy" id="218843"/>
    <lineage>
        <taxon>Eukaryota</taxon>
        <taxon>Viridiplantae</taxon>
        <taxon>Streptophyta</taxon>
        <taxon>Embryophyta</taxon>
        <taxon>Tracheophyta</taxon>
        <taxon>Spermatophyta</taxon>
        <taxon>Magnoliopsida</taxon>
        <taxon>eudicotyledons</taxon>
        <taxon>Gunneridae</taxon>
        <taxon>Pentapetalae</taxon>
        <taxon>rosids</taxon>
        <taxon>fabids</taxon>
        <taxon>Malpighiales</taxon>
        <taxon>Passifloraceae</taxon>
        <taxon>Turnera</taxon>
    </lineage>
</organism>
<dbReference type="PANTHER" id="PTHR33868">
    <property type="entry name" value="EXPRESSED PROTEIN"/>
    <property type="match status" value="1"/>
</dbReference>
<keyword evidence="4" id="KW-1185">Reference proteome</keyword>
<gene>
    <name evidence="3" type="ORF">Tsubulata_039715</name>
</gene>
<keyword evidence="2" id="KW-1133">Transmembrane helix</keyword>
<evidence type="ECO:0000256" key="2">
    <source>
        <dbReference type="SAM" id="Phobius"/>
    </source>
</evidence>
<dbReference type="Proteomes" id="UP001141552">
    <property type="component" value="Unassembled WGS sequence"/>
</dbReference>
<keyword evidence="2" id="KW-0812">Transmembrane</keyword>
<reference evidence="3" key="2">
    <citation type="journal article" date="2023" name="Plants (Basel)">
        <title>Annotation of the Turnera subulata (Passifloraceae) Draft Genome Reveals the S-Locus Evolved after the Divergence of Turneroideae from Passifloroideae in a Stepwise Manner.</title>
        <authorList>
            <person name="Henning P.M."/>
            <person name="Roalson E.H."/>
            <person name="Mir W."/>
            <person name="McCubbin A.G."/>
            <person name="Shore J.S."/>
        </authorList>
    </citation>
    <scope>NUCLEOTIDE SEQUENCE</scope>
    <source>
        <strain evidence="3">F60SS</strain>
    </source>
</reference>
<sequence length="452" mass="50856">MAGAEARLVWQRAANRCFVQEDAKRAPKLACCQSSSTQSKQVDGVPTSVADMPDDQTGGFKPLDRKPSYSHLPQDARWWLQLQPSYGYHKGFSYEPMNVLEGEVENLGDYILDSPSKISKFDSLDDRSNASIHKHRNIDPELKGVYDKNALEFIEFEDTKQRSKLVEMDLDACVKPQMRNECSFEPESPWIGGEKNVPWWRTTDKDDLASLVAQRSRDYVGNCDLPPPQKMHMRRYPGVRPGTSDPDVTLLSSLESKGQTGCIPGPIVHTPRSPNSDTTHGRHRLSTDGYSPSGSDKPFSDTMEVGQVSENDPLKAQLLEALRHSQTRAREAEKVAQQVSAEKEHIIKLFFKQASQLFAYKQWFQLLQLETLYHQIRNGDPPMPTFFPGGLPWLPQKGKKLRKSWQKPSKGNRNKQGRPAHDIGTYAVAFALGLGLVGAGILLGWTVGWMFF</sequence>
<accession>A0A9Q0F2B6</accession>
<evidence type="ECO:0000256" key="1">
    <source>
        <dbReference type="SAM" id="MobiDB-lite"/>
    </source>
</evidence>
<evidence type="ECO:0000313" key="4">
    <source>
        <dbReference type="Proteomes" id="UP001141552"/>
    </source>
</evidence>
<feature type="region of interest" description="Disordered" evidence="1">
    <location>
        <begin position="260"/>
        <end position="299"/>
    </location>
</feature>
<dbReference type="EMBL" id="JAKUCV010007405">
    <property type="protein sequence ID" value="KAJ4823624.1"/>
    <property type="molecule type" value="Genomic_DNA"/>
</dbReference>
<comment type="caution">
    <text evidence="3">The sequence shown here is derived from an EMBL/GenBank/DDBJ whole genome shotgun (WGS) entry which is preliminary data.</text>
</comment>